<name>A0ABS6DH48_9ENTR</name>
<gene>
    <name evidence="1" type="ORF">KC222_08575</name>
</gene>
<comment type="caution">
    <text evidence="1">The sequence shown here is derived from an EMBL/GenBank/DDBJ whole genome shotgun (WGS) entry which is preliminary data.</text>
</comment>
<evidence type="ECO:0000313" key="1">
    <source>
        <dbReference type="EMBL" id="MBU4682065.1"/>
    </source>
</evidence>
<keyword evidence="2" id="KW-1185">Reference proteome</keyword>
<dbReference type="EMBL" id="JAGRYU010000011">
    <property type="protein sequence ID" value="MBU4682065.1"/>
    <property type="molecule type" value="Genomic_DNA"/>
</dbReference>
<organism evidence="1 2">
    <name type="scientific">Cedecea davisae</name>
    <dbReference type="NCBI Taxonomy" id="158484"/>
    <lineage>
        <taxon>Bacteria</taxon>
        <taxon>Pseudomonadati</taxon>
        <taxon>Pseudomonadota</taxon>
        <taxon>Gammaproteobacteria</taxon>
        <taxon>Enterobacterales</taxon>
        <taxon>Enterobacteriaceae</taxon>
        <taxon>Cedecea</taxon>
    </lineage>
</organism>
<dbReference type="RefSeq" id="WP_216375359.1">
    <property type="nucleotide sequence ID" value="NZ_JAGRYT010000042.1"/>
</dbReference>
<reference evidence="2" key="2">
    <citation type="submission" date="2023-07" db="EMBL/GenBank/DDBJ databases">
        <title>Cedecea davisae an AmpC producer and its therapeutic implications.</title>
        <authorList>
            <person name="Notter J."/>
        </authorList>
    </citation>
    <scope>NUCLEOTIDE SEQUENCE [LARGE SCALE GENOMIC DNA]</scope>
    <source>
        <strain evidence="2">1</strain>
    </source>
</reference>
<reference evidence="1 2" key="1">
    <citation type="submission" date="2021-04" db="EMBL/GenBank/DDBJ databases">
        <authorList>
            <person name="Seiffert S.N."/>
        </authorList>
    </citation>
    <scope>NUCLEOTIDE SEQUENCE [LARGE SCALE GENOMIC DNA]</scope>
    <source>
        <strain evidence="1 2">1</strain>
    </source>
</reference>
<accession>A0ABS6DH48</accession>
<sequence length="164" mass="18529">MPTEKVGFFEIEYDLVTKHDDEDGDYQFGMNFRLSNTRGCPMCQLIFPATSVGNNRSGQWNIDNHKSAGDISSLYYNGSENGVINDTPKELSHFNEGVKRTKFTVYAIDPDKGELYGQGVTFGYWINTSEKEATTTLLEMKKNLITNEEITLIKQACSFISIIK</sequence>
<protein>
    <submittedName>
        <fullName evidence="1">Uncharacterized protein</fullName>
    </submittedName>
</protein>
<evidence type="ECO:0000313" key="2">
    <source>
        <dbReference type="Proteomes" id="UP000686327"/>
    </source>
</evidence>
<dbReference type="Proteomes" id="UP000686327">
    <property type="component" value="Unassembled WGS sequence"/>
</dbReference>
<proteinExistence type="predicted"/>